<keyword evidence="4 6" id="KW-0689">Ribosomal protein</keyword>
<dbReference type="HAMAP" id="MF_01367">
    <property type="entry name" value="Ribosomal_uL14"/>
    <property type="match status" value="1"/>
</dbReference>
<dbReference type="InterPro" id="IPR019972">
    <property type="entry name" value="Ribosomal_uL14_CS"/>
</dbReference>
<dbReference type="InterPro" id="IPR019971">
    <property type="entry name" value="Ribosomal_uL14_arc"/>
</dbReference>
<dbReference type="InterPro" id="IPR036853">
    <property type="entry name" value="Ribosomal_uL14_sf"/>
</dbReference>
<dbReference type="GO" id="GO:0070180">
    <property type="term" value="F:large ribosomal subunit rRNA binding"/>
    <property type="evidence" value="ECO:0007669"/>
    <property type="project" value="TreeGrafter"/>
</dbReference>
<dbReference type="GO" id="GO:0022625">
    <property type="term" value="C:cytosolic large ribosomal subunit"/>
    <property type="evidence" value="ECO:0007669"/>
    <property type="project" value="TreeGrafter"/>
</dbReference>
<comment type="subunit">
    <text evidence="6">Part of the 50S ribosomal subunit. Forms a cluster with proteins L3 and L24e, part of which may contact the 16S rRNA in 2 intersubunit bridges.</text>
</comment>
<dbReference type="GO" id="GO:0006412">
    <property type="term" value="P:translation"/>
    <property type="evidence" value="ECO:0007669"/>
    <property type="project" value="UniProtKB-UniRule"/>
</dbReference>
<evidence type="ECO:0000256" key="2">
    <source>
        <dbReference type="ARBA" id="ARBA00022730"/>
    </source>
</evidence>
<sequence>MRGIRSTVPRALNAGAKIDCVDNTGARVVEIISVKGYRGVKNRHPRAGVGDMCVVSVKKGTPEMRKQILLAVIVRQKQELRRPDGLRVSFEDNAVVIVDKDGIPKGTDFKGPVAREAAERYPKIGTTASMVM</sequence>
<evidence type="ECO:0000256" key="3">
    <source>
        <dbReference type="ARBA" id="ARBA00022884"/>
    </source>
</evidence>
<dbReference type="RefSeq" id="WP_091709287.1">
    <property type="nucleotide sequence ID" value="NZ_FNCA01000003.1"/>
</dbReference>
<evidence type="ECO:0000256" key="5">
    <source>
        <dbReference type="ARBA" id="ARBA00023274"/>
    </source>
</evidence>
<dbReference type="SUPFAM" id="SSF50193">
    <property type="entry name" value="Ribosomal protein L14"/>
    <property type="match status" value="1"/>
</dbReference>
<evidence type="ECO:0000256" key="7">
    <source>
        <dbReference type="RuleBase" id="RU003949"/>
    </source>
</evidence>
<dbReference type="Pfam" id="PF00238">
    <property type="entry name" value="Ribosomal_L14"/>
    <property type="match status" value="1"/>
</dbReference>
<dbReference type="EMBL" id="FNCA01000003">
    <property type="protein sequence ID" value="SDF65254.1"/>
    <property type="molecule type" value="Genomic_DNA"/>
</dbReference>
<proteinExistence type="inferred from homology"/>
<keyword evidence="3 6" id="KW-0694">RNA-binding</keyword>
<dbReference type="PANTHER" id="PTHR11761:SF8">
    <property type="entry name" value="LARGE RIBOSOMAL SUBUNIT PROTEIN UL14"/>
    <property type="match status" value="1"/>
</dbReference>
<evidence type="ECO:0000256" key="6">
    <source>
        <dbReference type="HAMAP-Rule" id="MF_01367"/>
    </source>
</evidence>
<keyword evidence="2 6" id="KW-0699">rRNA-binding</keyword>
<evidence type="ECO:0000256" key="4">
    <source>
        <dbReference type="ARBA" id="ARBA00022980"/>
    </source>
</evidence>
<organism evidence="8 9">
    <name type="scientific">Methanolobus vulcani</name>
    <dbReference type="NCBI Taxonomy" id="38026"/>
    <lineage>
        <taxon>Archaea</taxon>
        <taxon>Methanobacteriati</taxon>
        <taxon>Methanobacteriota</taxon>
        <taxon>Stenosarchaea group</taxon>
        <taxon>Methanomicrobia</taxon>
        <taxon>Methanosarcinales</taxon>
        <taxon>Methanosarcinaceae</taxon>
        <taxon>Methanolobus</taxon>
    </lineage>
</organism>
<dbReference type="OrthoDB" id="23569at2157"/>
<name>A0A7Z7AWN0_9EURY</name>
<dbReference type="GO" id="GO:0003735">
    <property type="term" value="F:structural constituent of ribosome"/>
    <property type="evidence" value="ECO:0007669"/>
    <property type="project" value="InterPro"/>
</dbReference>
<dbReference type="PANTHER" id="PTHR11761">
    <property type="entry name" value="50S/60S RIBOSOMAL PROTEIN L14/L23"/>
    <property type="match status" value="1"/>
</dbReference>
<dbReference type="AlphaFoldDB" id="A0A7Z7AWN0"/>
<dbReference type="CDD" id="cd00337">
    <property type="entry name" value="Ribosomal_uL14"/>
    <property type="match status" value="1"/>
</dbReference>
<dbReference type="Gene3D" id="2.40.150.20">
    <property type="entry name" value="Ribosomal protein L14"/>
    <property type="match status" value="1"/>
</dbReference>
<keyword evidence="5 6" id="KW-0687">Ribonucleoprotein</keyword>
<dbReference type="FunFam" id="2.40.150.20:FF:000007">
    <property type="entry name" value="50S ribosomal protein L14"/>
    <property type="match status" value="1"/>
</dbReference>
<dbReference type="NCBIfam" id="TIGR03673">
    <property type="entry name" value="uL14_arch"/>
    <property type="match status" value="1"/>
</dbReference>
<comment type="similarity">
    <text evidence="1 6 7">Belongs to the universal ribosomal protein uL14 family.</text>
</comment>
<dbReference type="PROSITE" id="PS00049">
    <property type="entry name" value="RIBOSOMAL_L14"/>
    <property type="match status" value="1"/>
</dbReference>
<accession>A0A7Z7AWN0</accession>
<keyword evidence="9" id="KW-1185">Reference proteome</keyword>
<dbReference type="NCBIfam" id="NF006344">
    <property type="entry name" value="PRK08571.1"/>
    <property type="match status" value="1"/>
</dbReference>
<evidence type="ECO:0000313" key="8">
    <source>
        <dbReference type="EMBL" id="SDF65254.1"/>
    </source>
</evidence>
<protein>
    <recommendedName>
        <fullName evidence="6">Large ribosomal subunit protein uL14</fullName>
    </recommendedName>
</protein>
<reference evidence="8 9" key="1">
    <citation type="submission" date="2016-10" db="EMBL/GenBank/DDBJ databases">
        <authorList>
            <person name="Varghese N."/>
            <person name="Submissions S."/>
        </authorList>
    </citation>
    <scope>NUCLEOTIDE SEQUENCE [LARGE SCALE GENOMIC DNA]</scope>
    <source>
        <strain evidence="8 9">PL 12/M</strain>
    </source>
</reference>
<comment type="function">
    <text evidence="6">Binds to 23S rRNA. Forms part of two intersubunit bridges in the 70S ribosome.</text>
</comment>
<evidence type="ECO:0000313" key="9">
    <source>
        <dbReference type="Proteomes" id="UP000199259"/>
    </source>
</evidence>
<gene>
    <name evidence="6" type="primary">rpl14</name>
    <name evidence="8" type="ORF">SAMN04488589_1019</name>
</gene>
<dbReference type="Proteomes" id="UP000199259">
    <property type="component" value="Unassembled WGS sequence"/>
</dbReference>
<comment type="caution">
    <text evidence="8">The sequence shown here is derived from an EMBL/GenBank/DDBJ whole genome shotgun (WGS) entry which is preliminary data.</text>
</comment>
<dbReference type="InterPro" id="IPR000218">
    <property type="entry name" value="Ribosomal_uL14"/>
</dbReference>
<dbReference type="SMART" id="SM01374">
    <property type="entry name" value="Ribosomal_L14"/>
    <property type="match status" value="1"/>
</dbReference>
<evidence type="ECO:0000256" key="1">
    <source>
        <dbReference type="ARBA" id="ARBA00010745"/>
    </source>
</evidence>